<dbReference type="GO" id="GO:0006564">
    <property type="term" value="P:L-serine biosynthetic process"/>
    <property type="evidence" value="ECO:0007669"/>
    <property type="project" value="UniProtKB-KW"/>
</dbReference>
<dbReference type="CDD" id="cd01494">
    <property type="entry name" value="AAT_I"/>
    <property type="match status" value="1"/>
</dbReference>
<dbReference type="InterPro" id="IPR022278">
    <property type="entry name" value="Pser_aminoTfrase"/>
</dbReference>
<keyword evidence="9" id="KW-0663">Pyridoxal phosphate</keyword>
<evidence type="ECO:0000256" key="10">
    <source>
        <dbReference type="ARBA" id="ARBA00023299"/>
    </source>
</evidence>
<proteinExistence type="inferred from homology"/>
<comment type="caution">
    <text evidence="11">The sequence shown here is derived from an EMBL/GenBank/DDBJ whole genome shotgun (WGS) entry which is preliminary data.</text>
</comment>
<accession>A0ABD3SCY1</accession>
<gene>
    <name evidence="11" type="ORF">ACHAXA_010877</name>
</gene>
<dbReference type="InterPro" id="IPR015424">
    <property type="entry name" value="PyrdxlP-dep_Trfase"/>
</dbReference>
<dbReference type="AlphaFoldDB" id="A0ABD3SCY1"/>
<evidence type="ECO:0000256" key="9">
    <source>
        <dbReference type="ARBA" id="ARBA00022898"/>
    </source>
</evidence>
<dbReference type="PANTHER" id="PTHR21152:SF40">
    <property type="entry name" value="ALANINE--GLYOXYLATE AMINOTRANSFERASE"/>
    <property type="match status" value="1"/>
</dbReference>
<dbReference type="PIRSF" id="PIRSF000525">
    <property type="entry name" value="SerC"/>
    <property type="match status" value="1"/>
</dbReference>
<dbReference type="InterPro" id="IPR015422">
    <property type="entry name" value="PyrdxlP-dep_Trfase_small"/>
</dbReference>
<dbReference type="Gene3D" id="3.90.1150.10">
    <property type="entry name" value="Aspartate Aminotransferase, domain 1"/>
    <property type="match status" value="1"/>
</dbReference>
<keyword evidence="7" id="KW-0028">Amino-acid biosynthesis</keyword>
<dbReference type="Proteomes" id="UP001530377">
    <property type="component" value="Unassembled WGS sequence"/>
</dbReference>
<dbReference type="SUPFAM" id="SSF53383">
    <property type="entry name" value="PLP-dependent transferases"/>
    <property type="match status" value="1"/>
</dbReference>
<evidence type="ECO:0000256" key="5">
    <source>
        <dbReference type="ARBA" id="ARBA00022490"/>
    </source>
</evidence>
<keyword evidence="5" id="KW-0963">Cytoplasm</keyword>
<name>A0ABD3SCY1_9STRA</name>
<dbReference type="EC" id="2.6.1.52" evidence="4"/>
<dbReference type="InterPro" id="IPR006271">
    <property type="entry name" value="Pser_aminoTfrase_methanosarc"/>
</dbReference>
<evidence type="ECO:0000256" key="2">
    <source>
        <dbReference type="ARBA" id="ARBA00005099"/>
    </source>
</evidence>
<evidence type="ECO:0000256" key="3">
    <source>
        <dbReference type="ARBA" id="ARBA00006904"/>
    </source>
</evidence>
<sequence>MLLRFAPPHRVAARATSVAFAHRGGADAVAIRRSPTTARWLSAAAAPGPKPANPEFSSGPCKKHPGYSISNLSLSSLGRSHRSKLGKNRLKFAIDETRRILGIPESYLIGIVPASDTGAYEMAMWNMLGARDVDVCHWESFGKGWYTDALSHLKLREMGIDVREHTADYGYLPDLSKTSPDRDVLFTFNGTTSGVRVPDGCEWISDDRAGLTLCDATSAVFAMDMPWDKLDVTTYSWQKVLGGEGAHGMLILSPRAVERLESYVPPNRPLPKIFRMTKKGRVDASIFEGSTINTPSMMCVEDYIDALAWADSVGGKDGLIKISNANLAVIEKFVNENDFIDFLAKDKSIRSNTSVCCTLDLTPAQIKSFVALLEKENVALDIGGYRDAPPSIRIWCGATVETADVEALMPWLRWAYEEVRKA</sequence>
<dbReference type="EMBL" id="JALLPB020000067">
    <property type="protein sequence ID" value="KAL3822399.1"/>
    <property type="molecule type" value="Genomic_DNA"/>
</dbReference>
<keyword evidence="8" id="KW-0808">Transferase</keyword>
<evidence type="ECO:0000256" key="8">
    <source>
        <dbReference type="ARBA" id="ARBA00022679"/>
    </source>
</evidence>
<dbReference type="PANTHER" id="PTHR21152">
    <property type="entry name" value="AMINOTRANSFERASE CLASS V"/>
    <property type="match status" value="1"/>
</dbReference>
<dbReference type="NCBIfam" id="TIGR01365">
    <property type="entry name" value="serC_2"/>
    <property type="match status" value="1"/>
</dbReference>
<evidence type="ECO:0000313" key="12">
    <source>
        <dbReference type="Proteomes" id="UP001530377"/>
    </source>
</evidence>
<dbReference type="GO" id="GO:0004648">
    <property type="term" value="F:O-phospho-L-serine:2-oxoglutarate aminotransferase activity"/>
    <property type="evidence" value="ECO:0007669"/>
    <property type="project" value="UniProtKB-EC"/>
</dbReference>
<keyword evidence="12" id="KW-1185">Reference proteome</keyword>
<evidence type="ECO:0000256" key="7">
    <source>
        <dbReference type="ARBA" id="ARBA00022605"/>
    </source>
</evidence>
<evidence type="ECO:0000256" key="4">
    <source>
        <dbReference type="ARBA" id="ARBA00013030"/>
    </source>
</evidence>
<dbReference type="InterPro" id="IPR015421">
    <property type="entry name" value="PyrdxlP-dep_Trfase_major"/>
</dbReference>
<keyword evidence="10" id="KW-0718">Serine biosynthesis</keyword>
<evidence type="ECO:0000256" key="1">
    <source>
        <dbReference type="ARBA" id="ARBA00001933"/>
    </source>
</evidence>
<reference evidence="11 12" key="1">
    <citation type="submission" date="2024-10" db="EMBL/GenBank/DDBJ databases">
        <title>Updated reference genomes for cyclostephanoid diatoms.</title>
        <authorList>
            <person name="Roberts W.R."/>
            <person name="Alverson A.J."/>
        </authorList>
    </citation>
    <scope>NUCLEOTIDE SEQUENCE [LARGE SCALE GENOMIC DNA]</scope>
    <source>
        <strain evidence="11 12">AJA228-03</strain>
    </source>
</reference>
<comment type="similarity">
    <text evidence="3">Belongs to the class-V pyridoxal-phosphate-dependent aminotransferase family. SerC subfamily.</text>
</comment>
<organism evidence="11 12">
    <name type="scientific">Cyclostephanos tholiformis</name>
    <dbReference type="NCBI Taxonomy" id="382380"/>
    <lineage>
        <taxon>Eukaryota</taxon>
        <taxon>Sar</taxon>
        <taxon>Stramenopiles</taxon>
        <taxon>Ochrophyta</taxon>
        <taxon>Bacillariophyta</taxon>
        <taxon>Coscinodiscophyceae</taxon>
        <taxon>Thalassiosirophycidae</taxon>
        <taxon>Stephanodiscales</taxon>
        <taxon>Stephanodiscaceae</taxon>
        <taxon>Cyclostephanos</taxon>
    </lineage>
</organism>
<comment type="pathway">
    <text evidence="2">Amino-acid biosynthesis; L-serine biosynthesis; L-serine from 3-phospho-D-glycerate: step 2/3.</text>
</comment>
<evidence type="ECO:0000256" key="6">
    <source>
        <dbReference type="ARBA" id="ARBA00022576"/>
    </source>
</evidence>
<keyword evidence="6" id="KW-0032">Aminotransferase</keyword>
<protein>
    <recommendedName>
        <fullName evidence="4">phosphoserine transaminase</fullName>
        <ecNumber evidence="4">2.6.1.52</ecNumber>
    </recommendedName>
</protein>
<evidence type="ECO:0000313" key="11">
    <source>
        <dbReference type="EMBL" id="KAL3822399.1"/>
    </source>
</evidence>
<dbReference type="Gene3D" id="3.40.640.10">
    <property type="entry name" value="Type I PLP-dependent aspartate aminotransferase-like (Major domain)"/>
    <property type="match status" value="1"/>
</dbReference>
<comment type="cofactor">
    <cofactor evidence="1">
        <name>pyridoxal 5'-phosphate</name>
        <dbReference type="ChEBI" id="CHEBI:597326"/>
    </cofactor>
</comment>
<dbReference type="NCBIfam" id="NF002841">
    <property type="entry name" value="PRK03080.1-2"/>
    <property type="match status" value="1"/>
</dbReference>